<dbReference type="GO" id="GO:0030154">
    <property type="term" value="P:cell differentiation"/>
    <property type="evidence" value="ECO:0007669"/>
    <property type="project" value="TreeGrafter"/>
</dbReference>
<name>A0A430QBP1_SCHBO</name>
<dbReference type="PANTHER" id="PTHR10913">
    <property type="entry name" value="FOLLISTATIN-RELATED"/>
    <property type="match status" value="1"/>
</dbReference>
<organism evidence="5 6">
    <name type="scientific">Schistosoma bovis</name>
    <name type="common">Blood fluke</name>
    <dbReference type="NCBI Taxonomy" id="6184"/>
    <lineage>
        <taxon>Eukaryota</taxon>
        <taxon>Metazoa</taxon>
        <taxon>Spiralia</taxon>
        <taxon>Lophotrochozoa</taxon>
        <taxon>Platyhelminthes</taxon>
        <taxon>Trematoda</taxon>
        <taxon>Digenea</taxon>
        <taxon>Strigeidida</taxon>
        <taxon>Schistosomatoidea</taxon>
        <taxon>Schistosomatidae</taxon>
        <taxon>Schistosoma</taxon>
    </lineage>
</organism>
<keyword evidence="2" id="KW-0722">Serine protease inhibitor</keyword>
<dbReference type="GO" id="GO:0005576">
    <property type="term" value="C:extracellular region"/>
    <property type="evidence" value="ECO:0007669"/>
    <property type="project" value="TreeGrafter"/>
</dbReference>
<dbReference type="InterPro" id="IPR050653">
    <property type="entry name" value="Prot_Inhib_GrowthFact_Antg"/>
</dbReference>
<dbReference type="Proteomes" id="UP000290809">
    <property type="component" value="Unassembled WGS sequence"/>
</dbReference>
<evidence type="ECO:0000313" key="6">
    <source>
        <dbReference type="Proteomes" id="UP000290809"/>
    </source>
</evidence>
<feature type="domain" description="Kazal-like" evidence="4">
    <location>
        <begin position="14"/>
        <end position="63"/>
    </location>
</feature>
<comment type="caution">
    <text evidence="5">The sequence shown here is derived from an EMBL/GenBank/DDBJ whole genome shotgun (WGS) entry which is preliminary data.</text>
</comment>
<dbReference type="Pfam" id="PF07648">
    <property type="entry name" value="Kazal_2"/>
    <property type="match status" value="1"/>
</dbReference>
<evidence type="ECO:0000313" key="5">
    <source>
        <dbReference type="EMBL" id="RTG85127.1"/>
    </source>
</evidence>
<dbReference type="STRING" id="6184.A0A430QBP1"/>
<dbReference type="InterPro" id="IPR036058">
    <property type="entry name" value="Kazal_dom_sf"/>
</dbReference>
<dbReference type="SMART" id="SM00280">
    <property type="entry name" value="KAZAL"/>
    <property type="match status" value="1"/>
</dbReference>
<evidence type="ECO:0000256" key="2">
    <source>
        <dbReference type="ARBA" id="ARBA00022900"/>
    </source>
</evidence>
<dbReference type="CDD" id="cd00104">
    <property type="entry name" value="KAZAL_FS"/>
    <property type="match status" value="1"/>
</dbReference>
<keyword evidence="3" id="KW-1015">Disulfide bond</keyword>
<evidence type="ECO:0000259" key="4">
    <source>
        <dbReference type="PROSITE" id="PS51465"/>
    </source>
</evidence>
<dbReference type="InterPro" id="IPR002350">
    <property type="entry name" value="Kazal_dom"/>
</dbReference>
<dbReference type="GO" id="GO:0004867">
    <property type="term" value="F:serine-type endopeptidase inhibitor activity"/>
    <property type="evidence" value="ECO:0007669"/>
    <property type="project" value="UniProtKB-KW"/>
</dbReference>
<evidence type="ECO:0000256" key="3">
    <source>
        <dbReference type="ARBA" id="ARBA00023157"/>
    </source>
</evidence>
<gene>
    <name evidence="5" type="ORF">DC041_0003325</name>
</gene>
<reference evidence="5 6" key="1">
    <citation type="journal article" date="2019" name="PLoS Pathog.">
        <title>Genome sequence of the bovine parasite Schistosoma bovis Tanzania.</title>
        <authorList>
            <person name="Oey H."/>
            <person name="Zakrzewski M."/>
            <person name="Gobert G."/>
            <person name="Gravermann K."/>
            <person name="Stoye J."/>
            <person name="Jones M."/>
            <person name="Mcmanus D."/>
            <person name="Krause L."/>
        </authorList>
    </citation>
    <scope>NUCLEOTIDE SEQUENCE [LARGE SCALE GENOMIC DNA]</scope>
    <source>
        <strain evidence="5 6">TAN1997</strain>
    </source>
</reference>
<keyword evidence="6" id="KW-1185">Reference proteome</keyword>
<proteinExistence type="predicted"/>
<dbReference type="PANTHER" id="PTHR10913:SF45">
    <property type="entry name" value="FOLLISTATIN, ISOFORM A-RELATED"/>
    <property type="match status" value="1"/>
</dbReference>
<keyword evidence="1" id="KW-0646">Protease inhibitor</keyword>
<dbReference type="AlphaFoldDB" id="A0A430QBP1"/>
<accession>A0A430QBP1</accession>
<sequence length="71" mass="8326">MIMKKFLPLYSNCICEHINCLNEWPDPVCADDGETYTNQCFLKRAICETQSLKRIIYRGNCELINKYISIC</sequence>
<evidence type="ECO:0000256" key="1">
    <source>
        <dbReference type="ARBA" id="ARBA00022690"/>
    </source>
</evidence>
<dbReference type="SUPFAM" id="SSF100895">
    <property type="entry name" value="Kazal-type serine protease inhibitors"/>
    <property type="match status" value="1"/>
</dbReference>
<protein>
    <recommendedName>
        <fullName evidence="4">Kazal-like domain-containing protein</fullName>
    </recommendedName>
</protein>
<dbReference type="EMBL" id="QMKO01002032">
    <property type="protein sequence ID" value="RTG85127.1"/>
    <property type="molecule type" value="Genomic_DNA"/>
</dbReference>
<dbReference type="Gene3D" id="3.30.60.30">
    <property type="match status" value="1"/>
</dbReference>
<dbReference type="PROSITE" id="PS51465">
    <property type="entry name" value="KAZAL_2"/>
    <property type="match status" value="1"/>
</dbReference>